<feature type="region of interest" description="Disordered" evidence="1">
    <location>
        <begin position="1"/>
        <end position="29"/>
    </location>
</feature>
<sequence>MMYSSKFDHPKHGSYANPHDVLKDDNLSESEKQTVLEEWAASLKHILHNEPDAPEVKATKASLDEATERLAAGRT</sequence>
<evidence type="ECO:0000256" key="1">
    <source>
        <dbReference type="SAM" id="MobiDB-lite"/>
    </source>
</evidence>
<evidence type="ECO:0000313" key="2">
    <source>
        <dbReference type="EMBL" id="KKN70217.1"/>
    </source>
</evidence>
<organism evidence="2">
    <name type="scientific">marine sediment metagenome</name>
    <dbReference type="NCBI Taxonomy" id="412755"/>
    <lineage>
        <taxon>unclassified sequences</taxon>
        <taxon>metagenomes</taxon>
        <taxon>ecological metagenomes</taxon>
    </lineage>
</organism>
<name>A0A0F9T5J8_9ZZZZ</name>
<accession>A0A0F9T5J8</accession>
<dbReference type="AlphaFoldDB" id="A0A0F9T5J8"/>
<feature type="compositionally biased region" description="Basic and acidic residues" evidence="1">
    <location>
        <begin position="1"/>
        <end position="11"/>
    </location>
</feature>
<reference evidence="2" key="1">
    <citation type="journal article" date="2015" name="Nature">
        <title>Complex archaea that bridge the gap between prokaryotes and eukaryotes.</title>
        <authorList>
            <person name="Spang A."/>
            <person name="Saw J.H."/>
            <person name="Jorgensen S.L."/>
            <person name="Zaremba-Niedzwiedzka K."/>
            <person name="Martijn J."/>
            <person name="Lind A.E."/>
            <person name="van Eijk R."/>
            <person name="Schleper C."/>
            <person name="Guy L."/>
            <person name="Ettema T.J."/>
        </authorList>
    </citation>
    <scope>NUCLEOTIDE SEQUENCE</scope>
</reference>
<proteinExistence type="predicted"/>
<protein>
    <submittedName>
        <fullName evidence="2">Uncharacterized protein</fullName>
    </submittedName>
</protein>
<gene>
    <name evidence="2" type="ORF">LCGC14_0433260</name>
</gene>
<feature type="compositionally biased region" description="Basic and acidic residues" evidence="1">
    <location>
        <begin position="20"/>
        <end position="29"/>
    </location>
</feature>
<comment type="caution">
    <text evidence="2">The sequence shown here is derived from an EMBL/GenBank/DDBJ whole genome shotgun (WGS) entry which is preliminary data.</text>
</comment>
<dbReference type="EMBL" id="LAZR01000408">
    <property type="protein sequence ID" value="KKN70217.1"/>
    <property type="molecule type" value="Genomic_DNA"/>
</dbReference>